<keyword evidence="12" id="KW-1185">Reference proteome</keyword>
<feature type="region of interest" description="Disordered" evidence="9">
    <location>
        <begin position="803"/>
        <end position="908"/>
    </location>
</feature>
<dbReference type="GO" id="GO:0005283">
    <property type="term" value="F:amino acid:sodium symporter activity"/>
    <property type="evidence" value="ECO:0007669"/>
    <property type="project" value="TreeGrafter"/>
</dbReference>
<evidence type="ECO:0000256" key="7">
    <source>
        <dbReference type="PIRSR" id="PIRSR600175-1"/>
    </source>
</evidence>
<dbReference type="SUPFAM" id="SSF161070">
    <property type="entry name" value="SNF-like"/>
    <property type="match status" value="1"/>
</dbReference>
<dbReference type="Proteomes" id="UP000783686">
    <property type="component" value="Unassembled WGS sequence"/>
</dbReference>
<dbReference type="PRINTS" id="PR00176">
    <property type="entry name" value="NANEUSMPORT"/>
</dbReference>
<dbReference type="GO" id="GO:0089718">
    <property type="term" value="P:amino acid import across plasma membrane"/>
    <property type="evidence" value="ECO:0007669"/>
    <property type="project" value="TreeGrafter"/>
</dbReference>
<feature type="compositionally biased region" description="Low complexity" evidence="9">
    <location>
        <begin position="961"/>
        <end position="978"/>
    </location>
</feature>
<keyword evidence="2" id="KW-0813">Transport</keyword>
<feature type="transmembrane region" description="Helical" evidence="10">
    <location>
        <begin position="683"/>
        <end position="705"/>
    </location>
</feature>
<feature type="binding site" evidence="7">
    <location>
        <position position="417"/>
    </location>
    <ligand>
        <name>Na(+)</name>
        <dbReference type="ChEBI" id="CHEBI:29101"/>
        <label>1</label>
    </ligand>
</feature>
<feature type="transmembrane region" description="Helical" evidence="10">
    <location>
        <begin position="358"/>
        <end position="378"/>
    </location>
</feature>
<sequence>MEASSTLETDESLLAQVDQLDKRNSIHKRISLVKDRAKAIELCLQKCRNTLPVDEVNGALLYVKCLALIEETERILNQQPGGRQSSMSQPSLTSKVAPVDFSHTVIPKTVDIWAHADVIQPVKPEDEYYYSYYKPTWWNFWCFNSGKEAKGQDQDVRDLWKTQIEFFLSCLGFIVGVGNTLRFPSMIYQHGGIFFVPYVIFLAIFGLPLVYMHLCIGQYTGLAASGAFWKMMPIASGIGWALVLLAVPVAIYYNIIVAWGLYYLWYSILGFFTEGLPWSDCKMEWVSRFNCCELDAGPACFDNPYSMTAPEAFFHYQVLNRTLVRDMAMGPVQTHLVVALAIAWALVFLGVFKGIGSIGWAVTLTATLPYLLLLILLIRGLSLTGAGEGIKFFLTPNVKELWSIGIWKSAAEQVFYSLGIDAGPLISMASFSRYRNNIYRDAVLLVVLDTITSILCGLVIFSFVGFLAHVQHSEIQDILKHDPLYLAFTVYPGVTQFLEWGALWSALFFFMLILSAIDAEFAWLEMIASSLMNQLGNKTKLIETRILVGLCLCFFILGIPLCTRGGIFIFHAIESLNANWNSFSLSLIQVIVVCYIYGINNFTNDMAEMLRVTKPKLEWSPLNSRWYYRWKKLQFVFGPTGDYIKLSWCGFAPFILTTLLLASAFSYERVQFNDFVLSWGYEFVAWIAMVGPLCIIPITVVYSIYEAKKRKRPLSSIISTKNWRHTKENQPKQPSHTVDTDSDYMYIDPISRVASTKSRNKVDLNVIDEDAYVRAHDRIRIWAERSGRDEAVRQLEAPPLASSIEVETKIDMPTEPAFPPSDIQEEDEKSSDTPKSSSSVKSSPPLYGRRTGRLRDVMINEKPSFKRKTVRNISTSDSDGFDDGSDERLKPRRPTVKKSPLTKYEPKPIAKYEADLGENFPPSTSLNLFGPPPYQSSESRISKHKLNRRSDKHKNRIFANSFSMVVMEPPSSSSPSKASSEERAPSHAASAPDRPESLAKRYALGPRRSSESITNQSLSGVSLKPYNIEDGAKERRNSKAIRLKRPKPIGNVPQRPPVDSDDEEFVATLSRASSRSYL</sequence>
<feature type="transmembrane region" description="Helical" evidence="10">
    <location>
        <begin position="502"/>
        <end position="524"/>
    </location>
</feature>
<evidence type="ECO:0000256" key="4">
    <source>
        <dbReference type="ARBA" id="ARBA00022847"/>
    </source>
</evidence>
<evidence type="ECO:0000256" key="8">
    <source>
        <dbReference type="PIRSR" id="PIRSR600175-2"/>
    </source>
</evidence>
<feature type="disulfide bond" evidence="8">
    <location>
        <begin position="281"/>
        <end position="291"/>
    </location>
</feature>
<dbReference type="InterPro" id="IPR000175">
    <property type="entry name" value="Na/ntran_symport"/>
</dbReference>
<dbReference type="CDD" id="cd10324">
    <property type="entry name" value="SLC6sbd"/>
    <property type="match status" value="1"/>
</dbReference>
<dbReference type="EMBL" id="CAJFCW020000001">
    <property type="protein sequence ID" value="CAG9086776.1"/>
    <property type="molecule type" value="Genomic_DNA"/>
</dbReference>
<evidence type="ECO:0000256" key="6">
    <source>
        <dbReference type="ARBA" id="ARBA00023136"/>
    </source>
</evidence>
<feature type="transmembrane region" description="Helical" evidence="10">
    <location>
        <begin position="442"/>
        <end position="468"/>
    </location>
</feature>
<comment type="caution">
    <text evidence="11">The sequence shown here is derived from an EMBL/GenBank/DDBJ whole genome shotgun (WGS) entry which is preliminary data.</text>
</comment>
<keyword evidence="7" id="KW-0915">Sodium</keyword>
<feature type="transmembrane region" description="Helical" evidence="10">
    <location>
        <begin position="579"/>
        <end position="599"/>
    </location>
</feature>
<feature type="transmembrane region" description="Helical" evidence="10">
    <location>
        <begin position="195"/>
        <end position="216"/>
    </location>
</feature>
<feature type="transmembrane region" description="Helical" evidence="10">
    <location>
        <begin position="334"/>
        <end position="352"/>
    </location>
</feature>
<feature type="binding site" evidence="7">
    <location>
        <position position="172"/>
    </location>
    <ligand>
        <name>Na(+)</name>
        <dbReference type="ChEBI" id="CHEBI:29101"/>
        <label>1</label>
    </ligand>
</feature>
<feature type="compositionally biased region" description="Polar residues" evidence="9">
    <location>
        <begin position="1011"/>
        <end position="1020"/>
    </location>
</feature>
<proteinExistence type="predicted"/>
<gene>
    <name evidence="11" type="ORF">BOKJ2_LOCUS2420</name>
</gene>
<dbReference type="OrthoDB" id="6581954at2759"/>
<reference evidence="11" key="1">
    <citation type="submission" date="2020-09" db="EMBL/GenBank/DDBJ databases">
        <authorList>
            <person name="Kikuchi T."/>
        </authorList>
    </citation>
    <scope>NUCLEOTIDE SEQUENCE</scope>
    <source>
        <strain evidence="11">SH1</strain>
    </source>
</reference>
<dbReference type="GO" id="GO:0046872">
    <property type="term" value="F:metal ion binding"/>
    <property type="evidence" value="ECO:0007669"/>
    <property type="project" value="UniProtKB-KW"/>
</dbReference>
<feature type="transmembrane region" description="Helical" evidence="10">
    <location>
        <begin position="643"/>
        <end position="663"/>
    </location>
</feature>
<keyword evidence="5 10" id="KW-1133">Transmembrane helix</keyword>
<dbReference type="AlphaFoldDB" id="A0A811JXZ9"/>
<evidence type="ECO:0000313" key="12">
    <source>
        <dbReference type="Proteomes" id="UP000614601"/>
    </source>
</evidence>
<dbReference type="EMBL" id="CAJFDH010000001">
    <property type="protein sequence ID" value="CAD5207883.1"/>
    <property type="molecule type" value="Genomic_DNA"/>
</dbReference>
<feature type="region of interest" description="Disordered" evidence="9">
    <location>
        <begin position="921"/>
        <end position="1078"/>
    </location>
</feature>
<feature type="compositionally biased region" description="Low complexity" evidence="9">
    <location>
        <begin position="833"/>
        <end position="845"/>
    </location>
</feature>
<name>A0A811JXZ9_9BILA</name>
<feature type="transmembrane region" description="Helical" evidence="10">
    <location>
        <begin position="545"/>
        <end position="573"/>
    </location>
</feature>
<evidence type="ECO:0000313" key="11">
    <source>
        <dbReference type="EMBL" id="CAD5207883.1"/>
    </source>
</evidence>
<accession>A0A811JXZ9</accession>
<dbReference type="GO" id="GO:0015179">
    <property type="term" value="F:L-amino acid transmembrane transporter activity"/>
    <property type="evidence" value="ECO:0007669"/>
    <property type="project" value="TreeGrafter"/>
</dbReference>
<dbReference type="PANTHER" id="PTHR11616">
    <property type="entry name" value="SODIUM/CHLORIDE DEPENDENT TRANSPORTER"/>
    <property type="match status" value="1"/>
</dbReference>
<dbReference type="PROSITE" id="PS50267">
    <property type="entry name" value="NA_NEUROTRAN_SYMP_3"/>
    <property type="match status" value="1"/>
</dbReference>
<organism evidence="11 12">
    <name type="scientific">Bursaphelenchus okinawaensis</name>
    <dbReference type="NCBI Taxonomy" id="465554"/>
    <lineage>
        <taxon>Eukaryota</taxon>
        <taxon>Metazoa</taxon>
        <taxon>Ecdysozoa</taxon>
        <taxon>Nematoda</taxon>
        <taxon>Chromadorea</taxon>
        <taxon>Rhabditida</taxon>
        <taxon>Tylenchina</taxon>
        <taxon>Tylenchomorpha</taxon>
        <taxon>Aphelenchoidea</taxon>
        <taxon>Aphelenchoididae</taxon>
        <taxon>Bursaphelenchus</taxon>
    </lineage>
</organism>
<keyword evidence="6 10" id="KW-0472">Membrane</keyword>
<evidence type="ECO:0000256" key="10">
    <source>
        <dbReference type="SAM" id="Phobius"/>
    </source>
</evidence>
<feature type="compositionally biased region" description="Basic residues" evidence="9">
    <location>
        <begin position="1038"/>
        <end position="1047"/>
    </location>
</feature>
<feature type="transmembrane region" description="Helical" evidence="10">
    <location>
        <begin position="166"/>
        <end position="183"/>
    </location>
</feature>
<feature type="compositionally biased region" description="Basic residues" evidence="9">
    <location>
        <begin position="942"/>
        <end position="956"/>
    </location>
</feature>
<dbReference type="GO" id="GO:0005886">
    <property type="term" value="C:plasma membrane"/>
    <property type="evidence" value="ECO:0007669"/>
    <property type="project" value="TreeGrafter"/>
</dbReference>
<dbReference type="Proteomes" id="UP000614601">
    <property type="component" value="Unassembled WGS sequence"/>
</dbReference>
<feature type="binding site" evidence="7">
    <location>
        <position position="175"/>
    </location>
    <ligand>
        <name>Na(+)</name>
        <dbReference type="ChEBI" id="CHEBI:29101"/>
        <label>1</label>
    </ligand>
</feature>
<evidence type="ECO:0008006" key="13">
    <source>
        <dbReference type="Google" id="ProtNLM"/>
    </source>
</evidence>
<comment type="subcellular location">
    <subcellularLocation>
        <location evidence="1">Membrane</location>
        <topology evidence="1">Multi-pass membrane protein</topology>
    </subcellularLocation>
</comment>
<feature type="binding site" evidence="7">
    <location>
        <position position="518"/>
    </location>
    <ligand>
        <name>Na(+)</name>
        <dbReference type="ChEBI" id="CHEBI:29101"/>
        <label>1</label>
    </ligand>
</feature>
<dbReference type="Pfam" id="PF00209">
    <property type="entry name" value="SNF"/>
    <property type="match status" value="1"/>
</dbReference>
<evidence type="ECO:0000256" key="9">
    <source>
        <dbReference type="SAM" id="MobiDB-lite"/>
    </source>
</evidence>
<dbReference type="InterPro" id="IPR037272">
    <property type="entry name" value="SNS_sf"/>
</dbReference>
<evidence type="ECO:0000256" key="5">
    <source>
        <dbReference type="ARBA" id="ARBA00022989"/>
    </source>
</evidence>
<keyword evidence="4" id="KW-0769">Symport</keyword>
<evidence type="ECO:0000256" key="2">
    <source>
        <dbReference type="ARBA" id="ARBA00022448"/>
    </source>
</evidence>
<protein>
    <recommendedName>
        <fullName evidence="13">Transporter</fullName>
    </recommendedName>
</protein>
<keyword evidence="8" id="KW-1015">Disulfide bond</keyword>
<keyword evidence="7" id="KW-0479">Metal-binding</keyword>
<evidence type="ECO:0000256" key="3">
    <source>
        <dbReference type="ARBA" id="ARBA00022692"/>
    </source>
</evidence>
<keyword evidence="3 10" id="KW-0812">Transmembrane</keyword>
<evidence type="ECO:0000256" key="1">
    <source>
        <dbReference type="ARBA" id="ARBA00004141"/>
    </source>
</evidence>
<dbReference type="PANTHER" id="PTHR11616:SF324">
    <property type="entry name" value="SODIUM-DEPENDENT TRANSPORTER SNF-12"/>
    <property type="match status" value="1"/>
</dbReference>
<feature type="binding site" evidence="7">
    <location>
        <position position="179"/>
    </location>
    <ligand>
        <name>Na(+)</name>
        <dbReference type="ChEBI" id="CHEBI:29101"/>
        <label>1</label>
    </ligand>
</feature>